<evidence type="ECO:0000313" key="3">
    <source>
        <dbReference type="Proteomes" id="UP001357223"/>
    </source>
</evidence>
<feature type="transmembrane region" description="Helical" evidence="1">
    <location>
        <begin position="6"/>
        <end position="25"/>
    </location>
</feature>
<evidence type="ECO:0000313" key="2">
    <source>
        <dbReference type="EMBL" id="WVX84229.1"/>
    </source>
</evidence>
<dbReference type="RefSeq" id="WP_338453102.1">
    <property type="nucleotide sequence ID" value="NZ_CP137640.1"/>
</dbReference>
<gene>
    <name evidence="2" type="ORF">R4Z09_15255</name>
</gene>
<protein>
    <recommendedName>
        <fullName evidence="4">NADH dehydrogenase subunit 2</fullName>
    </recommendedName>
</protein>
<feature type="transmembrane region" description="Helical" evidence="1">
    <location>
        <begin position="32"/>
        <end position="48"/>
    </location>
</feature>
<feature type="transmembrane region" description="Helical" evidence="1">
    <location>
        <begin position="54"/>
        <end position="73"/>
    </location>
</feature>
<keyword evidence="3" id="KW-1185">Reference proteome</keyword>
<keyword evidence="1" id="KW-0472">Membrane</keyword>
<proteinExistence type="predicted"/>
<dbReference type="EMBL" id="CP137640">
    <property type="protein sequence ID" value="WVX84229.1"/>
    <property type="molecule type" value="Genomic_DNA"/>
</dbReference>
<evidence type="ECO:0000256" key="1">
    <source>
        <dbReference type="SAM" id="Phobius"/>
    </source>
</evidence>
<dbReference type="Proteomes" id="UP001357223">
    <property type="component" value="Chromosome"/>
</dbReference>
<keyword evidence="1" id="KW-0812">Transmembrane</keyword>
<evidence type="ECO:0008006" key="4">
    <source>
        <dbReference type="Google" id="ProtNLM"/>
    </source>
</evidence>
<keyword evidence="1" id="KW-1133">Transmembrane helix</keyword>
<organism evidence="2 3">
    <name type="scientific">Niallia oryzisoli</name>
    <dbReference type="NCBI Taxonomy" id="1737571"/>
    <lineage>
        <taxon>Bacteria</taxon>
        <taxon>Bacillati</taxon>
        <taxon>Bacillota</taxon>
        <taxon>Bacilli</taxon>
        <taxon>Bacillales</taxon>
        <taxon>Bacillaceae</taxon>
        <taxon>Niallia</taxon>
    </lineage>
</organism>
<accession>A0ABZ2CSZ6</accession>
<reference evidence="2 3" key="1">
    <citation type="submission" date="2023-10" db="EMBL/GenBank/DDBJ databases">
        <title>Niallia locisalis sp.nov. isolated from a salt pond sample.</title>
        <authorList>
            <person name="Li X.-J."/>
            <person name="Dong L."/>
        </authorList>
    </citation>
    <scope>NUCLEOTIDE SEQUENCE [LARGE SCALE GENOMIC DNA]</scope>
    <source>
        <strain evidence="2 3">DSM 29761</strain>
    </source>
</reference>
<name>A0ABZ2CSZ6_9BACI</name>
<sequence length="77" mass="8595">MVLLFVAVFLWGLIFVSIFLAFWGLFKKSWKAFVWSGVAFVIPSIILATQKGLFSLFILLPMSALGAAYLTYIGQKS</sequence>